<feature type="domain" description="NADH-ubiquinone oxidoreductase 21kDa subunit N-terminal" evidence="1">
    <location>
        <begin position="11"/>
        <end position="91"/>
    </location>
</feature>
<dbReference type="GeneID" id="34945949"/>
<reference evidence="3" key="1">
    <citation type="journal article" date="2006" name="Proc. Natl. Acad. Sci. U.S.A.">
        <title>Genome analysis of the smallest free-living eukaryote Ostreococcus tauri unveils many unique features.</title>
        <authorList>
            <person name="Derelle E."/>
            <person name="Ferraz C."/>
            <person name="Rombauts S."/>
            <person name="Rouze P."/>
            <person name="Worden A.Z."/>
            <person name="Robbens S."/>
            <person name="Partensky F."/>
            <person name="Degroeve S."/>
            <person name="Echeynie S."/>
            <person name="Cooke R."/>
            <person name="Saeys Y."/>
            <person name="Wuyts J."/>
            <person name="Jabbari K."/>
            <person name="Bowler C."/>
            <person name="Panaud O."/>
            <person name="Piegu B."/>
            <person name="Ball S.G."/>
            <person name="Ral J.-P."/>
            <person name="Bouget F.-Y."/>
            <person name="Piganeau G."/>
            <person name="De Baets B."/>
            <person name="Picard A."/>
            <person name="Delseny M."/>
            <person name="Demaille J."/>
            <person name="Van de Peer Y."/>
            <person name="Moreau H."/>
        </authorList>
    </citation>
    <scope>NUCLEOTIDE SEQUENCE [LARGE SCALE GENOMIC DNA]</scope>
    <source>
        <strain evidence="3">OTTH 0595 / CCAP 157/2 / RCC745</strain>
    </source>
</reference>
<dbReference type="EMBL" id="CAID01000007">
    <property type="protein sequence ID" value="CEF98582.1"/>
    <property type="molecule type" value="Genomic_DNA"/>
</dbReference>
<accession>A0A090M7B5</accession>
<dbReference type="KEGG" id="ota:OT_ostta07g00550"/>
<proteinExistence type="predicted"/>
<dbReference type="InParanoid" id="A0A090M7B5"/>
<name>A0A090M7B5_OSTTA</name>
<dbReference type="STRING" id="70448.A0A090M7B5"/>
<evidence type="ECO:0000313" key="3">
    <source>
        <dbReference type="Proteomes" id="UP000009170"/>
    </source>
</evidence>
<dbReference type="AlphaFoldDB" id="A0A090M7B5"/>
<dbReference type="Pfam" id="PF10785">
    <property type="entry name" value="NADH-u_ox-rdase"/>
    <property type="match status" value="1"/>
</dbReference>
<gene>
    <name evidence="2" type="ORF">OT_ostta07g00550</name>
</gene>
<evidence type="ECO:0000313" key="2">
    <source>
        <dbReference type="EMBL" id="CEF98582.1"/>
    </source>
</evidence>
<dbReference type="InterPro" id="IPR019721">
    <property type="entry name" value="NADH-UbQ_OxRdtase_su21_N"/>
</dbReference>
<sequence length="92" mass="9360">MGVVADVPTRPVIDDAPSIGTCVRAFGTTELRDVLLGGAVGSSVGYVVGGLETASKRCLRTPTAATLGAIGLCFGTFHAMQSSAGRLMGFRD</sequence>
<dbReference type="InterPro" id="IPR053229">
    <property type="entry name" value="NADH-Q_oxidrdct_subunit"/>
</dbReference>
<keyword evidence="3" id="KW-1185">Reference proteome</keyword>
<comment type="caution">
    <text evidence="2">The sequence shown here is derived from an EMBL/GenBank/DDBJ whole genome shotgun (WGS) entry which is preliminary data.</text>
</comment>
<protein>
    <submittedName>
        <fullName evidence="2">NADH-ubiquinone oxidoreductase, 21kDa subunit,N-terminal</fullName>
    </submittedName>
</protein>
<dbReference type="Proteomes" id="UP000009170">
    <property type="component" value="Unassembled WGS sequence"/>
</dbReference>
<dbReference type="RefSeq" id="XP_022839351.1">
    <property type="nucleotide sequence ID" value="XM_022983714.1"/>
</dbReference>
<reference evidence="2 3" key="2">
    <citation type="journal article" date="2014" name="BMC Genomics">
        <title>An improved genome of the model marine alga Ostreococcus tauri unfolds by assessing Illumina de novo assemblies.</title>
        <authorList>
            <person name="Blanc-Mathieu R."/>
            <person name="Verhelst B."/>
            <person name="Derelle E."/>
            <person name="Rombauts S."/>
            <person name="Bouget F.Y."/>
            <person name="Carre I."/>
            <person name="Chateau A."/>
            <person name="Eyre-Walker A."/>
            <person name="Grimsley N."/>
            <person name="Moreau H."/>
            <person name="Piegu B."/>
            <person name="Rivals E."/>
            <person name="Schackwitz W."/>
            <person name="Van de Peer Y."/>
            <person name="Piganeau G."/>
        </authorList>
    </citation>
    <scope>NUCLEOTIDE SEQUENCE [LARGE SCALE GENOMIC DNA]</scope>
    <source>
        <strain evidence="3">OTTH 0595 / CCAP 157/2 / RCC745</strain>
    </source>
</reference>
<dbReference type="FunCoup" id="A0A090M7B5">
    <property type="interactions" value="377"/>
</dbReference>
<dbReference type="PANTHER" id="PTHR34062:SF1">
    <property type="entry name" value="NADH-UBIQUINONE OXIDOREDUCTASE 21KDA SUBUNIT N-TERMINAL DOMAIN-CONTAINING PROTEIN"/>
    <property type="match status" value="1"/>
</dbReference>
<dbReference type="PANTHER" id="PTHR34062">
    <property type="entry name" value="OXIDOREDUCTASE 21 KDA SUBUNIT, PUTATIVE (AFU_ORTHOLOGUE AFUA_4G04750)-RELATED"/>
    <property type="match status" value="1"/>
</dbReference>
<organism evidence="2 3">
    <name type="scientific">Ostreococcus tauri</name>
    <name type="common">Marine green alga</name>
    <dbReference type="NCBI Taxonomy" id="70448"/>
    <lineage>
        <taxon>Eukaryota</taxon>
        <taxon>Viridiplantae</taxon>
        <taxon>Chlorophyta</taxon>
        <taxon>Mamiellophyceae</taxon>
        <taxon>Mamiellales</taxon>
        <taxon>Bathycoccaceae</taxon>
        <taxon>Ostreococcus</taxon>
    </lineage>
</organism>
<evidence type="ECO:0000259" key="1">
    <source>
        <dbReference type="Pfam" id="PF10785"/>
    </source>
</evidence>